<evidence type="ECO:0000313" key="2">
    <source>
        <dbReference type="EMBL" id="KAK3587727.1"/>
    </source>
</evidence>
<proteinExistence type="predicted"/>
<protein>
    <submittedName>
        <fullName evidence="2">Uncharacterized protein</fullName>
    </submittedName>
</protein>
<keyword evidence="1" id="KW-1133">Transmembrane helix</keyword>
<feature type="transmembrane region" description="Helical" evidence="1">
    <location>
        <begin position="59"/>
        <end position="85"/>
    </location>
</feature>
<name>A0AAE0S9H6_9BIVA</name>
<dbReference type="EMBL" id="JAEAOA010002357">
    <property type="protein sequence ID" value="KAK3587727.1"/>
    <property type="molecule type" value="Genomic_DNA"/>
</dbReference>
<reference evidence="2" key="2">
    <citation type="journal article" date="2021" name="Genome Biol. Evol.">
        <title>Developing a high-quality reference genome for a parasitic bivalve with doubly uniparental inheritance (Bivalvia: Unionida).</title>
        <authorList>
            <person name="Smith C.H."/>
        </authorList>
    </citation>
    <scope>NUCLEOTIDE SEQUENCE</scope>
    <source>
        <strain evidence="2">CHS0354</strain>
        <tissue evidence="2">Mantle</tissue>
    </source>
</reference>
<accession>A0AAE0S9H6</accession>
<dbReference type="Proteomes" id="UP001195483">
    <property type="component" value="Unassembled WGS sequence"/>
</dbReference>
<reference evidence="2" key="3">
    <citation type="submission" date="2023-05" db="EMBL/GenBank/DDBJ databases">
        <authorList>
            <person name="Smith C.H."/>
        </authorList>
    </citation>
    <scope>NUCLEOTIDE SEQUENCE</scope>
    <source>
        <strain evidence="2">CHS0354</strain>
        <tissue evidence="2">Mantle</tissue>
    </source>
</reference>
<gene>
    <name evidence="2" type="ORF">CHS0354_042683</name>
</gene>
<evidence type="ECO:0000313" key="3">
    <source>
        <dbReference type="Proteomes" id="UP001195483"/>
    </source>
</evidence>
<comment type="caution">
    <text evidence="2">The sequence shown here is derived from an EMBL/GenBank/DDBJ whole genome shotgun (WGS) entry which is preliminary data.</text>
</comment>
<dbReference type="AlphaFoldDB" id="A0AAE0S9H6"/>
<sequence length="172" mass="19246">MYNSLDTFISLAPCPPATADGYKLFWSLVRNVSLTQSELSSITTRCGIKAVNNDSYLGAITIIAICVIVLIVLALFLCVGIYLWCRRHTYEVQTSDHCKPLAMNGNDLNGTELRRRTPYEHDNLAYSNASRTASMDTRYQTADSILSNHHTGYNSFDGDSIKVEQKNHSNMK</sequence>
<evidence type="ECO:0000256" key="1">
    <source>
        <dbReference type="SAM" id="Phobius"/>
    </source>
</evidence>
<keyword evidence="3" id="KW-1185">Reference proteome</keyword>
<organism evidence="2 3">
    <name type="scientific">Potamilus streckersoni</name>
    <dbReference type="NCBI Taxonomy" id="2493646"/>
    <lineage>
        <taxon>Eukaryota</taxon>
        <taxon>Metazoa</taxon>
        <taxon>Spiralia</taxon>
        <taxon>Lophotrochozoa</taxon>
        <taxon>Mollusca</taxon>
        <taxon>Bivalvia</taxon>
        <taxon>Autobranchia</taxon>
        <taxon>Heteroconchia</taxon>
        <taxon>Palaeoheterodonta</taxon>
        <taxon>Unionida</taxon>
        <taxon>Unionoidea</taxon>
        <taxon>Unionidae</taxon>
        <taxon>Ambleminae</taxon>
        <taxon>Lampsilini</taxon>
        <taxon>Potamilus</taxon>
    </lineage>
</organism>
<keyword evidence="1" id="KW-0472">Membrane</keyword>
<reference evidence="2" key="1">
    <citation type="journal article" date="2021" name="Genome Biol. Evol.">
        <title>A High-Quality Reference Genome for a Parasitic Bivalve with Doubly Uniparental Inheritance (Bivalvia: Unionida).</title>
        <authorList>
            <person name="Smith C.H."/>
        </authorList>
    </citation>
    <scope>NUCLEOTIDE SEQUENCE</scope>
    <source>
        <strain evidence="2">CHS0354</strain>
    </source>
</reference>
<keyword evidence="1" id="KW-0812">Transmembrane</keyword>